<dbReference type="InterPro" id="IPR020471">
    <property type="entry name" value="AKR"/>
</dbReference>
<dbReference type="HOGENOM" id="CLU_023205_2_3_2"/>
<proteinExistence type="predicted"/>
<evidence type="ECO:0000259" key="2">
    <source>
        <dbReference type="Pfam" id="PF00248"/>
    </source>
</evidence>
<evidence type="ECO:0000313" key="3">
    <source>
        <dbReference type="EMBL" id="ADI73862.1"/>
    </source>
</evidence>
<dbReference type="Pfam" id="PF00248">
    <property type="entry name" value="Aldo_ket_red"/>
    <property type="match status" value="1"/>
</dbReference>
<dbReference type="GeneID" id="9346600"/>
<organism evidence="3 4">
    <name type="scientific">Methanohalobium evestigatum (strain ATCC BAA-1072 / DSM 3721 / NBRC 107634 / OCM 161 / Z-7303)</name>
    <dbReference type="NCBI Taxonomy" id="644295"/>
    <lineage>
        <taxon>Archaea</taxon>
        <taxon>Methanobacteriati</taxon>
        <taxon>Methanobacteriota</taxon>
        <taxon>Stenosarchaea group</taxon>
        <taxon>Methanomicrobia</taxon>
        <taxon>Methanosarcinales</taxon>
        <taxon>Methanosarcinaceae</taxon>
        <taxon>Methanohalobium</taxon>
    </lineage>
</organism>
<evidence type="ECO:0000313" key="4">
    <source>
        <dbReference type="Proteomes" id="UP000000391"/>
    </source>
</evidence>
<dbReference type="KEGG" id="mev:Metev_0971"/>
<accession>D7E7B3</accession>
<dbReference type="EMBL" id="CP002069">
    <property type="protein sequence ID" value="ADI73862.1"/>
    <property type="molecule type" value="Genomic_DNA"/>
</dbReference>
<evidence type="ECO:0000256" key="1">
    <source>
        <dbReference type="ARBA" id="ARBA00023002"/>
    </source>
</evidence>
<dbReference type="PANTHER" id="PTHR43364:SF4">
    <property type="entry name" value="NAD(P)-LINKED OXIDOREDUCTASE SUPERFAMILY PROTEIN"/>
    <property type="match status" value="1"/>
</dbReference>
<name>D7E7B3_METEZ</name>
<dbReference type="GO" id="GO:0005829">
    <property type="term" value="C:cytosol"/>
    <property type="evidence" value="ECO:0007669"/>
    <property type="project" value="TreeGrafter"/>
</dbReference>
<dbReference type="SUPFAM" id="SSF51430">
    <property type="entry name" value="NAD(P)-linked oxidoreductase"/>
    <property type="match status" value="1"/>
</dbReference>
<dbReference type="InterPro" id="IPR050523">
    <property type="entry name" value="AKR_Detox_Biosynth"/>
</dbReference>
<dbReference type="Proteomes" id="UP000000391">
    <property type="component" value="Chromosome"/>
</dbReference>
<keyword evidence="4" id="KW-1185">Reference proteome</keyword>
<dbReference type="STRING" id="644295.Metev_0971"/>
<dbReference type="OrthoDB" id="28487at2157"/>
<sequence length="321" mass="36628">MDYLKIPGTKIKSSRIGFGSQPTGYHDESYGLQAIHTAFEHGVNLIDTSPVYGNGRAEQIVGKALRNYDRDDVVIASKTGLEKTGRGAVRNSSPEFILKDIEGSLQRLGTDYIDIYQIHWPDPVQPFHETAEVMESLREEDRIKAIGVSNFSVEQMKCFSEYVDINTCQSPYNIFERLIEGGVIPYCIRNNITLLTYRSLCQGILTGALEYNTDYSKHPVKKDDPKFKSPRYEQYLDAVKNLANFVQNEHNKSMIDLAIQWILDKANTVALWGAWKPEHIDDVNLLSNWSVDKETRYRIEKIVNEYVNDPVGPEFLEPPSR</sequence>
<dbReference type="PROSITE" id="PS00062">
    <property type="entry name" value="ALDOKETO_REDUCTASE_2"/>
    <property type="match status" value="1"/>
</dbReference>
<dbReference type="AlphaFoldDB" id="D7E7B3"/>
<feature type="domain" description="NADP-dependent oxidoreductase" evidence="2">
    <location>
        <begin position="16"/>
        <end position="302"/>
    </location>
</feature>
<dbReference type="Gene3D" id="3.20.20.100">
    <property type="entry name" value="NADP-dependent oxidoreductase domain"/>
    <property type="match status" value="1"/>
</dbReference>
<dbReference type="PRINTS" id="PR00069">
    <property type="entry name" value="ALDKETRDTASE"/>
</dbReference>
<gene>
    <name evidence="3" type="ordered locus">Metev_0971</name>
</gene>
<dbReference type="PANTHER" id="PTHR43364">
    <property type="entry name" value="NADH-SPECIFIC METHYLGLYOXAL REDUCTASE-RELATED"/>
    <property type="match status" value="1"/>
</dbReference>
<dbReference type="InterPro" id="IPR023210">
    <property type="entry name" value="NADP_OxRdtase_dom"/>
</dbReference>
<dbReference type="InterPro" id="IPR018170">
    <property type="entry name" value="Aldo/ket_reductase_CS"/>
</dbReference>
<keyword evidence="1" id="KW-0560">Oxidoreductase</keyword>
<dbReference type="GO" id="GO:0016491">
    <property type="term" value="F:oxidoreductase activity"/>
    <property type="evidence" value="ECO:0007669"/>
    <property type="project" value="UniProtKB-KW"/>
</dbReference>
<dbReference type="InterPro" id="IPR036812">
    <property type="entry name" value="NAD(P)_OxRdtase_dom_sf"/>
</dbReference>
<dbReference type="RefSeq" id="WP_013194429.1">
    <property type="nucleotide sequence ID" value="NC_014253.1"/>
</dbReference>
<reference evidence="3 4" key="1">
    <citation type="submission" date="2010-06" db="EMBL/GenBank/DDBJ databases">
        <title>Complete sequence chromosome of Methanohalobium evestigatum Z-7303.</title>
        <authorList>
            <consortium name="US DOE Joint Genome Institute"/>
            <person name="Lucas S."/>
            <person name="Copeland A."/>
            <person name="Lapidus A."/>
            <person name="Cheng J.-F."/>
            <person name="Bruce D."/>
            <person name="Goodwin L."/>
            <person name="Pitluck S."/>
            <person name="Saunders E."/>
            <person name="Detter J.C."/>
            <person name="Han C."/>
            <person name="Tapia R."/>
            <person name="Land M."/>
            <person name="Hauser L."/>
            <person name="Kyrpides N."/>
            <person name="Mikhailova N."/>
            <person name="Sieprawska-Lupa M."/>
            <person name="Whitman W.B."/>
            <person name="Anderson I."/>
            <person name="Woyke T."/>
        </authorList>
    </citation>
    <scope>NUCLEOTIDE SEQUENCE [LARGE SCALE GENOMIC DNA]</scope>
    <source>
        <strain evidence="4">ATCC BAA-1072 / DSM 3721 / NBRC 107634 / OCM 161 / Z-7303</strain>
    </source>
</reference>
<protein>
    <submittedName>
        <fullName evidence="3">Aldo/keto reductase</fullName>
    </submittedName>
</protein>